<organism evidence="1 2">
    <name type="scientific">Carboxylicivirga marina</name>
    <dbReference type="NCBI Taxonomy" id="2800988"/>
    <lineage>
        <taxon>Bacteria</taxon>
        <taxon>Pseudomonadati</taxon>
        <taxon>Bacteroidota</taxon>
        <taxon>Bacteroidia</taxon>
        <taxon>Marinilabiliales</taxon>
        <taxon>Marinilabiliaceae</taxon>
        <taxon>Carboxylicivirga</taxon>
    </lineage>
</organism>
<reference evidence="1 2" key="1">
    <citation type="submission" date="2021-01" db="EMBL/GenBank/DDBJ databases">
        <title>Carboxyliciviraga sp.nov., isolated from coastal sediments.</title>
        <authorList>
            <person name="Lu D."/>
            <person name="Zhang T."/>
        </authorList>
    </citation>
    <scope>NUCLEOTIDE SEQUENCE [LARGE SCALE GENOMIC DNA]</scope>
    <source>
        <strain evidence="1 2">N1Y132</strain>
    </source>
</reference>
<dbReference type="EMBL" id="JAENRR010000067">
    <property type="protein sequence ID" value="MBK3519412.1"/>
    <property type="molecule type" value="Genomic_DNA"/>
</dbReference>
<keyword evidence="2" id="KW-1185">Reference proteome</keyword>
<dbReference type="Proteomes" id="UP000605676">
    <property type="component" value="Unassembled WGS sequence"/>
</dbReference>
<name>A0ABS1HPE2_9BACT</name>
<sequence>MKITYSKENINSFGGINFADHIISNNSLYETINQELGQRGDKATYSYSDLIRSYFLLTLCGGECAEDITENLCKELGQVKGFDVCSADILLRIQKELSTQKETYVSDTGIEHDFNVNTKMNKLIVRLLIEKKQLAPRNKDYIFDYDNQFIPTDKYDLVLPHESSCGN</sequence>
<gene>
    <name evidence="1" type="ORF">JIV24_18845</name>
</gene>
<protein>
    <recommendedName>
        <fullName evidence="3">Transposase DDE domain-containing protein</fullName>
    </recommendedName>
</protein>
<evidence type="ECO:0000313" key="1">
    <source>
        <dbReference type="EMBL" id="MBK3519412.1"/>
    </source>
</evidence>
<proteinExistence type="predicted"/>
<accession>A0ABS1HPE2</accession>
<evidence type="ECO:0000313" key="2">
    <source>
        <dbReference type="Proteomes" id="UP000605676"/>
    </source>
</evidence>
<comment type="caution">
    <text evidence="1">The sequence shown here is derived from an EMBL/GenBank/DDBJ whole genome shotgun (WGS) entry which is preliminary data.</text>
</comment>
<evidence type="ECO:0008006" key="3">
    <source>
        <dbReference type="Google" id="ProtNLM"/>
    </source>
</evidence>
<dbReference type="RefSeq" id="WP_200466631.1">
    <property type="nucleotide sequence ID" value="NZ_JAENRR010000067.1"/>
</dbReference>